<feature type="transmembrane region" description="Helical" evidence="1">
    <location>
        <begin position="16"/>
        <end position="36"/>
    </location>
</feature>
<feature type="transmembrane region" description="Helical" evidence="1">
    <location>
        <begin position="199"/>
        <end position="218"/>
    </location>
</feature>
<dbReference type="PANTHER" id="PTHR41771">
    <property type="entry name" value="MEMBRANE PROTEIN-RELATED"/>
    <property type="match status" value="1"/>
</dbReference>
<feature type="transmembrane region" description="Helical" evidence="1">
    <location>
        <begin position="264"/>
        <end position="287"/>
    </location>
</feature>
<keyword evidence="5" id="KW-1185">Reference proteome</keyword>
<reference evidence="2 5" key="1">
    <citation type="submission" date="2017-10" db="EMBL/GenBank/DDBJ databases">
        <title>Sequencing the genomes of 1000 actinobacteria strains.</title>
        <authorList>
            <person name="Klenk H.-P."/>
        </authorList>
    </citation>
    <scope>NUCLEOTIDE SEQUENCE [LARGE SCALE GENOMIC DNA]</scope>
    <source>
        <strain evidence="2 5">DSM 20688</strain>
    </source>
</reference>
<dbReference type="RefSeq" id="WP_048380331.1">
    <property type="nucleotide sequence ID" value="NZ_LDYE01000007.1"/>
</dbReference>
<dbReference type="PANTHER" id="PTHR41771:SF1">
    <property type="entry name" value="MEMBRANE PROTEIN"/>
    <property type="match status" value="1"/>
</dbReference>
<dbReference type="InterPro" id="IPR012507">
    <property type="entry name" value="YibE_F"/>
</dbReference>
<dbReference type="EMBL" id="PDJF01000001">
    <property type="protein sequence ID" value="PFG26962.1"/>
    <property type="molecule type" value="Genomic_DNA"/>
</dbReference>
<keyword evidence="1" id="KW-0812">Transmembrane</keyword>
<keyword evidence="1" id="KW-1133">Transmembrane helix</keyword>
<comment type="caution">
    <text evidence="2">The sequence shown here is derived from an EMBL/GenBank/DDBJ whole genome shotgun (WGS) entry which is preliminary data.</text>
</comment>
<evidence type="ECO:0000256" key="1">
    <source>
        <dbReference type="SAM" id="Phobius"/>
    </source>
</evidence>
<dbReference type="STRING" id="1724.GCA_001044175_01888"/>
<dbReference type="EMBL" id="PDJF01000001">
    <property type="protein sequence ID" value="PFG29105.1"/>
    <property type="molecule type" value="Genomic_DNA"/>
</dbReference>
<sequence length="416" mass="43938">MSRHASATTRSLPRRLLLGGLILAAITALVGMAWTWPRGGYPDISDAFVHSQYNQKLIDGTVISVDSDACQSPSVGQVFDGSPIFPVDDTSADQECRRSVVEITSGEHAGRNTMFVHYNVPGEPVLEPGDKIRMTSGDQLAFADYARGPSLLWWGLAVVLGLIIFAGWRGVRALAGLGITLAFILAYLLPAVATGVSSSLLAVITGAVILLAVVPLVHGINWKSAAALAGTLLALLLAAGLTTLGLRSTGVRGLGSEDLLNIMLYLPEVSVMGLLSAGFIIGTLGVLNDVTIAQASTINELADLDPDATPWRLFTGAMRVGQDHITSVVYTLVLSYTGAALPLLLLISAADRSLFDTLTSDVVATELLRSIIGALALILAVPLTTFVAAWTVPEKSDTHRLELAQKPPQQRVPHSH</sequence>
<keyword evidence="1" id="KW-0472">Membrane</keyword>
<dbReference type="Proteomes" id="UP000221653">
    <property type="component" value="Unassembled WGS sequence"/>
</dbReference>
<dbReference type="EMBL" id="PDJF01000001">
    <property type="protein sequence ID" value="PFG29096.1"/>
    <property type="molecule type" value="Genomic_DNA"/>
</dbReference>
<name>A0A2A9DLW9_9CORY</name>
<proteinExistence type="predicted"/>
<organism evidence="2 5">
    <name type="scientific">Corynebacterium renale</name>
    <dbReference type="NCBI Taxonomy" id="1724"/>
    <lineage>
        <taxon>Bacteria</taxon>
        <taxon>Bacillati</taxon>
        <taxon>Actinomycetota</taxon>
        <taxon>Actinomycetes</taxon>
        <taxon>Mycobacteriales</taxon>
        <taxon>Corynebacteriaceae</taxon>
        <taxon>Corynebacterium</taxon>
    </lineage>
</organism>
<gene>
    <name evidence="2" type="ORF">ATK06_0003</name>
    <name evidence="3" type="ORF">ATK06_2230</name>
    <name evidence="4" type="ORF">ATK06_2240</name>
</gene>
<feature type="transmembrane region" description="Helical" evidence="1">
    <location>
        <begin position="225"/>
        <end position="244"/>
    </location>
</feature>
<feature type="transmembrane region" description="Helical" evidence="1">
    <location>
        <begin position="151"/>
        <end position="168"/>
    </location>
</feature>
<protein>
    <submittedName>
        <fullName evidence="2">Putative membrane protein</fullName>
    </submittedName>
</protein>
<feature type="transmembrane region" description="Helical" evidence="1">
    <location>
        <begin position="370"/>
        <end position="392"/>
    </location>
</feature>
<feature type="transmembrane region" description="Helical" evidence="1">
    <location>
        <begin position="328"/>
        <end position="350"/>
    </location>
</feature>
<accession>A0A2A9DLW9</accession>
<evidence type="ECO:0000313" key="2">
    <source>
        <dbReference type="EMBL" id="PFG26962.1"/>
    </source>
</evidence>
<dbReference type="Pfam" id="PF07907">
    <property type="entry name" value="YibE_F"/>
    <property type="match status" value="1"/>
</dbReference>
<dbReference type="AlphaFoldDB" id="A0A2A9DLW9"/>
<feature type="transmembrane region" description="Helical" evidence="1">
    <location>
        <begin position="175"/>
        <end position="193"/>
    </location>
</feature>
<evidence type="ECO:0000313" key="4">
    <source>
        <dbReference type="EMBL" id="PFG29105.1"/>
    </source>
</evidence>
<dbReference type="OrthoDB" id="5846312at2"/>
<evidence type="ECO:0000313" key="3">
    <source>
        <dbReference type="EMBL" id="PFG29096.1"/>
    </source>
</evidence>
<evidence type="ECO:0000313" key="5">
    <source>
        <dbReference type="Proteomes" id="UP000221653"/>
    </source>
</evidence>